<dbReference type="InterPro" id="IPR024079">
    <property type="entry name" value="MetalloPept_cat_dom_sf"/>
</dbReference>
<evidence type="ECO:0000259" key="4">
    <source>
        <dbReference type="PROSITE" id="PS51864"/>
    </source>
</evidence>
<dbReference type="GO" id="GO:0006508">
    <property type="term" value="P:proteolysis"/>
    <property type="evidence" value="ECO:0007669"/>
    <property type="project" value="UniProtKB-KW"/>
</dbReference>
<comment type="caution">
    <text evidence="2">Lacks conserved residue(s) required for the propagation of feature annotation.</text>
</comment>
<dbReference type="PROSITE" id="PS51864">
    <property type="entry name" value="ASTACIN"/>
    <property type="match status" value="1"/>
</dbReference>
<proteinExistence type="predicted"/>
<keyword evidence="2 3" id="KW-0479">Metal-binding</keyword>
<dbReference type="Gene3D" id="3.40.390.10">
    <property type="entry name" value="Collagenase (Catalytic Domain)"/>
    <property type="match status" value="1"/>
</dbReference>
<gene>
    <name evidence="5" type="ORF">HPBE_LOCUS6787</name>
</gene>
<dbReference type="InterPro" id="IPR006026">
    <property type="entry name" value="Peptidase_Metallo"/>
</dbReference>
<feature type="domain" description="Peptidase M12A" evidence="4">
    <location>
        <begin position="1"/>
        <end position="119"/>
    </location>
</feature>
<dbReference type="PRINTS" id="PR00480">
    <property type="entry name" value="ASTACIN"/>
</dbReference>
<keyword evidence="2 3" id="KW-0378">Hydrolase</keyword>
<evidence type="ECO:0000256" key="3">
    <source>
        <dbReference type="RuleBase" id="RU361183"/>
    </source>
</evidence>
<sequence>MKYISARTCIDFTENATARNRVRVFSGSGCYSKLGMLGNEQDLSLMGSCASVGLAAHEFMHALGVLHMHSREDRDNFLKVDLSSVDQGLVPQFEKIEPGLSINYTPFEYGSVMHYAANL</sequence>
<keyword evidence="1" id="KW-1015">Disulfide bond</keyword>
<feature type="active site" evidence="2">
    <location>
        <position position="58"/>
    </location>
</feature>
<dbReference type="GO" id="GO:0004222">
    <property type="term" value="F:metalloendopeptidase activity"/>
    <property type="evidence" value="ECO:0007669"/>
    <property type="project" value="UniProtKB-UniRule"/>
</dbReference>
<protein>
    <recommendedName>
        <fullName evidence="3">Metalloendopeptidase</fullName>
        <ecNumber evidence="3">3.4.24.-</ecNumber>
    </recommendedName>
</protein>
<reference evidence="5" key="1">
    <citation type="submission" date="2018-11" db="EMBL/GenBank/DDBJ databases">
        <authorList>
            <consortium name="Pathogen Informatics"/>
        </authorList>
    </citation>
    <scope>NUCLEOTIDE SEQUENCE [LARGE SCALE GENOMIC DNA]</scope>
</reference>
<dbReference type="EC" id="3.4.24.-" evidence="3"/>
<organism evidence="5">
    <name type="scientific">Heligmosomoides polygyrus</name>
    <name type="common">Parasitic roundworm</name>
    <dbReference type="NCBI Taxonomy" id="6339"/>
    <lineage>
        <taxon>Eukaryota</taxon>
        <taxon>Metazoa</taxon>
        <taxon>Ecdysozoa</taxon>
        <taxon>Nematoda</taxon>
        <taxon>Chromadorea</taxon>
        <taxon>Rhabditida</taxon>
        <taxon>Rhabditina</taxon>
        <taxon>Rhabditomorpha</taxon>
        <taxon>Strongyloidea</taxon>
        <taxon>Heligmosomidae</taxon>
        <taxon>Heligmosomoides</taxon>
    </lineage>
</organism>
<feature type="binding site" evidence="2">
    <location>
        <position position="67"/>
    </location>
    <ligand>
        <name>Zn(2+)</name>
        <dbReference type="ChEBI" id="CHEBI:29105"/>
        <note>catalytic</note>
    </ligand>
</feature>
<dbReference type="SMART" id="SM00235">
    <property type="entry name" value="ZnMc"/>
    <property type="match status" value="1"/>
</dbReference>
<feature type="binding site" evidence="2">
    <location>
        <position position="61"/>
    </location>
    <ligand>
        <name>Zn(2+)</name>
        <dbReference type="ChEBI" id="CHEBI:29105"/>
        <note>catalytic</note>
    </ligand>
</feature>
<dbReference type="PANTHER" id="PTHR10127:SF857">
    <property type="entry name" value="ZINC METALLOPROTEINASE NAS-19-RELATED"/>
    <property type="match status" value="1"/>
</dbReference>
<accession>A0A3P7XWT1</accession>
<dbReference type="InterPro" id="IPR001506">
    <property type="entry name" value="Peptidase_M12A"/>
</dbReference>
<evidence type="ECO:0000256" key="1">
    <source>
        <dbReference type="ARBA" id="ARBA00023157"/>
    </source>
</evidence>
<dbReference type="GO" id="GO:0008270">
    <property type="term" value="F:zinc ion binding"/>
    <property type="evidence" value="ECO:0007669"/>
    <property type="project" value="UniProtKB-UniRule"/>
</dbReference>
<dbReference type="PANTHER" id="PTHR10127">
    <property type="entry name" value="DISCOIDIN, CUB, EGF, LAMININ , AND ZINC METALLOPROTEASE DOMAIN CONTAINING"/>
    <property type="match status" value="1"/>
</dbReference>
<evidence type="ECO:0000256" key="2">
    <source>
        <dbReference type="PROSITE-ProRule" id="PRU01211"/>
    </source>
</evidence>
<name>A0A3P7XWT1_HELPZ</name>
<dbReference type="AlphaFoldDB" id="A0A3P7XWT1"/>
<evidence type="ECO:0000313" key="5">
    <source>
        <dbReference type="EMBL" id="VDO69669.1"/>
    </source>
</evidence>
<dbReference type="OrthoDB" id="5808529at2759"/>
<dbReference type="EMBL" id="UZAH01025741">
    <property type="protein sequence ID" value="VDO69669.1"/>
    <property type="molecule type" value="Genomic_DNA"/>
</dbReference>
<feature type="binding site" evidence="2">
    <location>
        <position position="57"/>
    </location>
    <ligand>
        <name>Zn(2+)</name>
        <dbReference type="ChEBI" id="CHEBI:29105"/>
        <note>catalytic</note>
    </ligand>
</feature>
<comment type="cofactor">
    <cofactor evidence="2 3">
        <name>Zn(2+)</name>
        <dbReference type="ChEBI" id="CHEBI:29105"/>
    </cofactor>
    <text evidence="2 3">Binds 1 zinc ion per subunit.</text>
</comment>
<keyword evidence="2 3" id="KW-0482">Metalloprotease</keyword>
<keyword evidence="2 3" id="KW-0645">Protease</keyword>
<dbReference type="Pfam" id="PF01400">
    <property type="entry name" value="Astacin"/>
    <property type="match status" value="1"/>
</dbReference>
<dbReference type="SUPFAM" id="SSF55486">
    <property type="entry name" value="Metalloproteases ('zincins'), catalytic domain"/>
    <property type="match status" value="1"/>
</dbReference>
<keyword evidence="2 3" id="KW-0862">Zinc</keyword>